<feature type="domain" description="PpiC" evidence="2">
    <location>
        <begin position="121"/>
        <end position="220"/>
    </location>
</feature>
<dbReference type="RefSeq" id="WP_148403332.1">
    <property type="nucleotide sequence ID" value="NZ_VSKK01000001.1"/>
</dbReference>
<evidence type="ECO:0000313" key="4">
    <source>
        <dbReference type="Proteomes" id="UP000323720"/>
    </source>
</evidence>
<organism evidence="3 4">
    <name type="scientific">Bizionia myxarmorum</name>
    <dbReference type="NCBI Taxonomy" id="291186"/>
    <lineage>
        <taxon>Bacteria</taxon>
        <taxon>Pseudomonadati</taxon>
        <taxon>Bacteroidota</taxon>
        <taxon>Flavobacteriia</taxon>
        <taxon>Flavobacteriales</taxon>
        <taxon>Flavobacteriaceae</taxon>
        <taxon>Bizionia</taxon>
    </lineage>
</organism>
<gene>
    <name evidence="3" type="ORF">ES674_07535</name>
</gene>
<dbReference type="InterPro" id="IPR000297">
    <property type="entry name" value="PPIase_PpiC"/>
</dbReference>
<evidence type="ECO:0000256" key="1">
    <source>
        <dbReference type="PROSITE-ProRule" id="PRU00278"/>
    </source>
</evidence>
<protein>
    <submittedName>
        <fullName evidence="3">Peptidylprolyl isomerase</fullName>
    </submittedName>
</protein>
<dbReference type="PROSITE" id="PS50198">
    <property type="entry name" value="PPIC_PPIASE_2"/>
    <property type="match status" value="2"/>
</dbReference>
<dbReference type="Pfam" id="PF00639">
    <property type="entry name" value="Rotamase"/>
    <property type="match status" value="2"/>
</dbReference>
<evidence type="ECO:0000259" key="2">
    <source>
        <dbReference type="PROSITE" id="PS50198"/>
    </source>
</evidence>
<dbReference type="OrthoDB" id="14196at2"/>
<dbReference type="Gene3D" id="1.10.4030.10">
    <property type="entry name" value="Porin chaperone SurA, peptide-binding domain"/>
    <property type="match status" value="1"/>
</dbReference>
<dbReference type="EMBL" id="VSKK01000001">
    <property type="protein sequence ID" value="TYB79599.1"/>
    <property type="molecule type" value="Genomic_DNA"/>
</dbReference>
<keyword evidence="1" id="KW-0697">Rotamase</keyword>
<dbReference type="InterPro" id="IPR050245">
    <property type="entry name" value="PrsA_foldase"/>
</dbReference>
<keyword evidence="4" id="KW-1185">Reference proteome</keyword>
<dbReference type="Gene3D" id="3.10.50.40">
    <property type="match status" value="3"/>
</dbReference>
<feature type="domain" description="PpiC" evidence="2">
    <location>
        <begin position="225"/>
        <end position="326"/>
    </location>
</feature>
<evidence type="ECO:0000313" key="3">
    <source>
        <dbReference type="EMBL" id="TYB79599.1"/>
    </source>
</evidence>
<keyword evidence="1 3" id="KW-0413">Isomerase</keyword>
<dbReference type="AlphaFoldDB" id="A0A5D0REZ4"/>
<proteinExistence type="predicted"/>
<dbReference type="Proteomes" id="UP000323720">
    <property type="component" value="Unassembled WGS sequence"/>
</dbReference>
<dbReference type="PANTHER" id="PTHR47245">
    <property type="entry name" value="PEPTIDYLPROLYL ISOMERASE"/>
    <property type="match status" value="1"/>
</dbReference>
<dbReference type="PANTHER" id="PTHR47245:SF2">
    <property type="entry name" value="PEPTIDYL-PROLYL CIS-TRANS ISOMERASE HP_0175-RELATED"/>
    <property type="match status" value="1"/>
</dbReference>
<reference evidence="3 4" key="1">
    <citation type="submission" date="2019-08" db="EMBL/GenBank/DDBJ databases">
        <title>Genomes of Antarctic Bizionia species.</title>
        <authorList>
            <person name="Bowman J.P."/>
        </authorList>
    </citation>
    <scope>NUCLEOTIDE SEQUENCE [LARGE SCALE GENOMIC DNA]</scope>
    <source>
        <strain evidence="3 4">ADA-4</strain>
    </source>
</reference>
<dbReference type="SUPFAM" id="SSF54534">
    <property type="entry name" value="FKBP-like"/>
    <property type="match status" value="2"/>
</dbReference>
<dbReference type="GO" id="GO:0003755">
    <property type="term" value="F:peptidyl-prolyl cis-trans isomerase activity"/>
    <property type="evidence" value="ECO:0007669"/>
    <property type="project" value="UniProtKB-KW"/>
</dbReference>
<dbReference type="InterPro" id="IPR046357">
    <property type="entry name" value="PPIase_dom_sf"/>
</dbReference>
<accession>A0A5D0REZ4</accession>
<comment type="caution">
    <text evidence="3">The sequence shown here is derived from an EMBL/GenBank/DDBJ whole genome shotgun (WGS) entry which is preliminary data.</text>
</comment>
<sequence length="649" mass="74552">MLRYFYILVFFVYGIGLQAQSTKKEVLFTVAEEPVYAEEFIRIFNKNLDLVKDESQKDVDSYLKLFINYKLKIKEAQAKGLDTMPTYVRELENYKSQLAKNYLTDTKVTDALVEEAYKRMVTEVKASHILIRIDENASPQDTLQVYNELLKLRERIKKEGFDAVQKEMHNGQTVYAENLGYFSAFKMVYEFENAAYNTKIGDISMPFKTRFGYHIVIVEDERPARGERTVAHIMVANKRDDKLESAATRIQEIYKKIQQGESFETLAKQFSEDKSSAENGGKLAPFSGGQLSSTEFEDIAFSLKEKGDVSKPFESGFGWHIIKLYDKTEVADFKSMKPELEARVKRDTRSQLINTSIVNKLKERYKVAENTAALAYFQSLLNESYYMASWSLPQDFTASKTLVVIDKKTVTYNDFGQYLFKNQRKASAKKPFGVIVNEAYSNFLNAELMQYQEDNLENESEDFANIVTEYRDGLLLFDLMENEIWNASKTDSVALKAYYDANKNNYNWNTRIDADVASSSQKRTIKSVKKMLDAGQNPKAIKEALNTKDQVNVIFTSGIMDMEHQALTSDIAFEKGVSKIYQHNDAFVVANIKAVLPKAPKTYDEAKGQIISDYQVVKEEKWLKDLEQKYPIQVNETVFTKLKANLKSK</sequence>
<name>A0A5D0REZ4_9FLAO</name>